<sequence>MNLKIAILSPGGNDTALVEPFVVNKRLKKIINDKIMKMFPNVEQVGFVDSKKLRIEMAGGEFCGNALRSAAYYFLKGKPGKLEIQASGVKNRLSAGVKSSSVAWAKMPVYKSKKKLQKIGRFTIVQLKGITHVVTDLQKIPDNKEELKIYGKSILDKLGLSVKYPASGVMFIKRTAKRLSLYPVVWVRDIETLFYETACASGSAAVGIARWTKFCKENFETKIIQPSGKEIKVDIKAKRDAIDQVTISGPIETVLSKTINL</sequence>
<accession>A0A1F8AQU6</accession>
<protein>
    <recommendedName>
        <fullName evidence="3">Diaminopimelate epimerase</fullName>
    </recommendedName>
</protein>
<evidence type="ECO:0008006" key="3">
    <source>
        <dbReference type="Google" id="ProtNLM"/>
    </source>
</evidence>
<evidence type="ECO:0000313" key="1">
    <source>
        <dbReference type="EMBL" id="OGM54152.1"/>
    </source>
</evidence>
<dbReference type="EMBL" id="MGGW01000017">
    <property type="protein sequence ID" value="OGM54152.1"/>
    <property type="molecule type" value="Genomic_DNA"/>
</dbReference>
<comment type="caution">
    <text evidence="1">The sequence shown here is derived from an EMBL/GenBank/DDBJ whole genome shotgun (WGS) entry which is preliminary data.</text>
</comment>
<dbReference type="Proteomes" id="UP000178603">
    <property type="component" value="Unassembled WGS sequence"/>
</dbReference>
<organism evidence="1 2">
    <name type="scientific">Candidatus Woesebacteria bacterium RIFCSPHIGHO2_12_FULL_41_24</name>
    <dbReference type="NCBI Taxonomy" id="1802510"/>
    <lineage>
        <taxon>Bacteria</taxon>
        <taxon>Candidatus Woeseibacteriota</taxon>
    </lineage>
</organism>
<gene>
    <name evidence="1" type="ORF">A3E44_00515</name>
</gene>
<reference evidence="1 2" key="1">
    <citation type="journal article" date="2016" name="Nat. Commun.">
        <title>Thousands of microbial genomes shed light on interconnected biogeochemical processes in an aquifer system.</title>
        <authorList>
            <person name="Anantharaman K."/>
            <person name="Brown C.T."/>
            <person name="Hug L.A."/>
            <person name="Sharon I."/>
            <person name="Castelle C.J."/>
            <person name="Probst A.J."/>
            <person name="Thomas B.C."/>
            <person name="Singh A."/>
            <person name="Wilkins M.J."/>
            <person name="Karaoz U."/>
            <person name="Brodie E.L."/>
            <person name="Williams K.H."/>
            <person name="Hubbard S.S."/>
            <person name="Banfield J.F."/>
        </authorList>
    </citation>
    <scope>NUCLEOTIDE SEQUENCE [LARGE SCALE GENOMIC DNA]</scope>
</reference>
<proteinExistence type="predicted"/>
<dbReference type="AlphaFoldDB" id="A0A1F8AQU6"/>
<dbReference type="Pfam" id="PF26317">
    <property type="entry name" value="CntK_N"/>
    <property type="match status" value="1"/>
</dbReference>
<dbReference type="InterPro" id="IPR058944">
    <property type="entry name" value="CntK-like"/>
</dbReference>
<name>A0A1F8AQU6_9BACT</name>
<evidence type="ECO:0000313" key="2">
    <source>
        <dbReference type="Proteomes" id="UP000178603"/>
    </source>
</evidence>